<keyword evidence="5 11" id="KW-0479">Metal-binding</keyword>
<evidence type="ECO:0000256" key="8">
    <source>
        <dbReference type="ARBA" id="ARBA00023049"/>
    </source>
</evidence>
<sequence length="1008" mass="115272">MKMAILKLSILAAAFVCACAVPQKPPTARTTIFGDEKLEGQVFENLQYKSEDVTPQNTAANAYRLPTTTRPLRYDLHWDINIANLSFTGEVDIYLYATQAGVNEIVIHSQDLQIDSVNLYRYDNEITEINKSYYLQPAYDFLRVQLVGDNTLEYDANINRLYRLSIKFGAPLRDDMYGLYQSWFRNGDSENGEFMATTQFQATSARKAFPCYDEPSFKATFDISVRRDATYRSWSCTRIKETRPDTPNFEVDVYETTPVMSTYLLALIVAKYESQSVTNSDGLLTYEVIGRPGAFAENQQEYAFDVGQKLLNEMNDHTAIDFHGVYEHIKMTHASIPDFSAGAMENWGLLTYREAYLMYDRDNTNSNSKQLIAYILSHEIAHMWFGNLVTNEWWDVLWLNEGFARYYQYFLTHWVEDYMGFETRFIVEQIHTALLSDSTAGAHPLSNTGIGSQAAASSMFSTITYNKGAAVIRMTEKLLGFEVHREGLRNYLRKRQFNVSLPIHLFQELQYVAEKHNAISEYGPDFSVIEYYRSWTEQGGHPVLNVQVNHQTGEMLVSQQRFNINNGYGTASRNWIIPITFATKSNPDFENTKPTHIIRNTVTRINRSSIGDEWVIFNIQQSGFYRVNYDHYTWDLIALALRENREIIHEYNRAQIVNDIFQFARSGIMPYSRALNILSFLENEVDYAPWAAAITGFNWLRNRFATTEELPQLEQLIVNWTTTVIQNITYEPSENESFMRSYLRMQIAPTLCAINVRECRESANEQFRRLFEGNSEVPPDSRPWVYCNALREGSEEYFDFLYNRFLSHNVYNEKIVILSALGCTPHERSLEKLLVTIFEENFKIRRQDYGTAYSAAVSGNEVNTQIVFRYIQNNLEKVQTAYSLASSLSTIASRLRSVEEIDAFQEWARNNRQALGSSFNAIINAAEDTRRSISWTEEVLSDVLHYLVSGGDDIETSSAAPSTPTVPPSTVTAGPLVVPSTPTLPDSAVTSALSVSVMFVMAIANFAL</sequence>
<dbReference type="Gene3D" id="2.60.40.1730">
    <property type="entry name" value="tricorn interacting facor f3 domain"/>
    <property type="match status" value="1"/>
</dbReference>
<keyword evidence="13" id="KW-0732">Signal</keyword>
<dbReference type="InterPro" id="IPR024571">
    <property type="entry name" value="ERAP1-like_C_dom"/>
</dbReference>
<feature type="domain" description="Peptidase M1 membrane alanine aminopeptidase" evidence="14">
    <location>
        <begin position="302"/>
        <end position="514"/>
    </location>
</feature>
<evidence type="ECO:0000256" key="13">
    <source>
        <dbReference type="SAM" id="SignalP"/>
    </source>
</evidence>
<evidence type="ECO:0000259" key="16">
    <source>
        <dbReference type="Pfam" id="PF17900"/>
    </source>
</evidence>
<dbReference type="RefSeq" id="XP_026755765.2">
    <property type="nucleotide sequence ID" value="XM_026899964.3"/>
</dbReference>
<dbReference type="InterPro" id="IPR045357">
    <property type="entry name" value="Aminopeptidase_N-like_N"/>
</dbReference>
<dbReference type="SUPFAM" id="SSF55486">
    <property type="entry name" value="Metalloproteases ('zincins'), catalytic domain"/>
    <property type="match status" value="1"/>
</dbReference>
<dbReference type="Gene3D" id="1.10.390.10">
    <property type="entry name" value="Neutral Protease Domain 2"/>
    <property type="match status" value="1"/>
</dbReference>
<dbReference type="InterPro" id="IPR027268">
    <property type="entry name" value="Peptidase_M4/M1_CTD_sf"/>
</dbReference>
<keyword evidence="17" id="KW-1185">Reference proteome</keyword>
<evidence type="ECO:0000259" key="14">
    <source>
        <dbReference type="Pfam" id="PF01433"/>
    </source>
</evidence>
<dbReference type="Gene3D" id="1.25.50.20">
    <property type="match status" value="1"/>
</dbReference>
<dbReference type="CDD" id="cd09601">
    <property type="entry name" value="M1_APN-Q_like"/>
    <property type="match status" value="1"/>
</dbReference>
<dbReference type="GO" id="GO:0005615">
    <property type="term" value="C:extracellular space"/>
    <property type="evidence" value="ECO:0007669"/>
    <property type="project" value="TreeGrafter"/>
</dbReference>
<dbReference type="GO" id="GO:0098552">
    <property type="term" value="C:side of membrane"/>
    <property type="evidence" value="ECO:0007669"/>
    <property type="project" value="UniProtKB-KW"/>
</dbReference>
<evidence type="ECO:0000256" key="11">
    <source>
        <dbReference type="PIRSR" id="PIRSR634016-3"/>
    </source>
</evidence>
<keyword evidence="9" id="KW-0449">Lipoprotein</keyword>
<evidence type="ECO:0000256" key="9">
    <source>
        <dbReference type="ARBA" id="ARBA00023288"/>
    </source>
</evidence>
<dbReference type="InterPro" id="IPR014782">
    <property type="entry name" value="Peptidase_M1_dom"/>
</dbReference>
<dbReference type="GO" id="GO:0008270">
    <property type="term" value="F:zinc ion binding"/>
    <property type="evidence" value="ECO:0007669"/>
    <property type="project" value="InterPro"/>
</dbReference>
<evidence type="ECO:0000256" key="7">
    <source>
        <dbReference type="ARBA" id="ARBA00022833"/>
    </source>
</evidence>
<dbReference type="GO" id="GO:0043171">
    <property type="term" value="P:peptide catabolic process"/>
    <property type="evidence" value="ECO:0007669"/>
    <property type="project" value="TreeGrafter"/>
</dbReference>
<evidence type="ECO:0000256" key="6">
    <source>
        <dbReference type="ARBA" id="ARBA00022801"/>
    </source>
</evidence>
<organism evidence="17 18">
    <name type="scientific">Galleria mellonella</name>
    <name type="common">Greater wax moth</name>
    <dbReference type="NCBI Taxonomy" id="7137"/>
    <lineage>
        <taxon>Eukaryota</taxon>
        <taxon>Metazoa</taxon>
        <taxon>Ecdysozoa</taxon>
        <taxon>Arthropoda</taxon>
        <taxon>Hexapoda</taxon>
        <taxon>Insecta</taxon>
        <taxon>Pterygota</taxon>
        <taxon>Neoptera</taxon>
        <taxon>Endopterygota</taxon>
        <taxon>Lepidoptera</taxon>
        <taxon>Glossata</taxon>
        <taxon>Ditrysia</taxon>
        <taxon>Pyraloidea</taxon>
        <taxon>Pyralidae</taxon>
        <taxon>Galleriinae</taxon>
        <taxon>Galleria</taxon>
    </lineage>
</organism>
<feature type="domain" description="ERAP1-like C-terminal" evidence="15">
    <location>
        <begin position="614"/>
        <end position="930"/>
    </location>
</feature>
<dbReference type="SUPFAM" id="SSF63737">
    <property type="entry name" value="Leukotriene A4 hydrolase N-terminal domain"/>
    <property type="match status" value="1"/>
</dbReference>
<evidence type="ECO:0000259" key="15">
    <source>
        <dbReference type="Pfam" id="PF11838"/>
    </source>
</evidence>
<dbReference type="GO" id="GO:0005737">
    <property type="term" value="C:cytoplasm"/>
    <property type="evidence" value="ECO:0007669"/>
    <property type="project" value="TreeGrafter"/>
</dbReference>
<dbReference type="PANTHER" id="PTHR11533:SF301">
    <property type="entry name" value="AMINOPEPTIDASE"/>
    <property type="match status" value="1"/>
</dbReference>
<dbReference type="PROSITE" id="PS51257">
    <property type="entry name" value="PROKAR_LIPOPROTEIN"/>
    <property type="match status" value="1"/>
</dbReference>
<keyword evidence="8" id="KW-0482">Metalloprotease</keyword>
<keyword evidence="3" id="KW-0325">Glycoprotein</keyword>
<feature type="binding site" evidence="11">
    <location>
        <position position="401"/>
    </location>
    <ligand>
        <name>Zn(2+)</name>
        <dbReference type="ChEBI" id="CHEBI:29105"/>
        <note>catalytic</note>
    </ligand>
</feature>
<dbReference type="GO" id="GO:0006508">
    <property type="term" value="P:proteolysis"/>
    <property type="evidence" value="ECO:0007669"/>
    <property type="project" value="UniProtKB-KW"/>
</dbReference>
<keyword evidence="3" id="KW-0336">GPI-anchor</keyword>
<dbReference type="GeneID" id="113515693"/>
<gene>
    <name evidence="18" type="primary">LOC113515693</name>
</gene>
<keyword evidence="7 11" id="KW-0862">Zinc</keyword>
<evidence type="ECO:0000313" key="17">
    <source>
        <dbReference type="Proteomes" id="UP001652740"/>
    </source>
</evidence>
<evidence type="ECO:0000256" key="3">
    <source>
        <dbReference type="ARBA" id="ARBA00022622"/>
    </source>
</evidence>
<dbReference type="FunCoup" id="A0A6J1WM30">
    <property type="interactions" value="81"/>
</dbReference>
<dbReference type="PRINTS" id="PR00756">
    <property type="entry name" value="ALADIPTASE"/>
</dbReference>
<comment type="similarity">
    <text evidence="2">Belongs to the peptidase M1 family.</text>
</comment>
<evidence type="ECO:0000313" key="18">
    <source>
        <dbReference type="RefSeq" id="XP_026755765.2"/>
    </source>
</evidence>
<feature type="active site" description="Proton acceptor" evidence="10">
    <location>
        <position position="379"/>
    </location>
</feature>
<feature type="signal peptide" evidence="13">
    <location>
        <begin position="1"/>
        <end position="20"/>
    </location>
</feature>
<dbReference type="Proteomes" id="UP001652740">
    <property type="component" value="Unplaced"/>
</dbReference>
<dbReference type="KEGG" id="gmw:113515693"/>
<keyword evidence="4" id="KW-0645">Protease</keyword>
<comment type="cofactor">
    <cofactor evidence="11">
        <name>Zn(2+)</name>
        <dbReference type="ChEBI" id="CHEBI:29105"/>
    </cofactor>
    <text evidence="11">Binds 1 zinc ion per subunit.</text>
</comment>
<dbReference type="InterPro" id="IPR050344">
    <property type="entry name" value="Peptidase_M1_aminopeptidases"/>
</dbReference>
<dbReference type="Pfam" id="PF17900">
    <property type="entry name" value="Peptidase_M1_N"/>
    <property type="match status" value="1"/>
</dbReference>
<reference evidence="18" key="1">
    <citation type="submission" date="2025-08" db="UniProtKB">
        <authorList>
            <consortium name="RefSeq"/>
        </authorList>
    </citation>
    <scope>IDENTIFICATION</scope>
    <source>
        <tissue evidence="18">Whole larvae</tissue>
    </source>
</reference>
<feature type="binding site" evidence="11">
    <location>
        <position position="382"/>
    </location>
    <ligand>
        <name>Zn(2+)</name>
        <dbReference type="ChEBI" id="CHEBI:29105"/>
        <note>catalytic</note>
    </ligand>
</feature>
<dbReference type="Gene3D" id="2.60.40.1910">
    <property type="match status" value="1"/>
</dbReference>
<feature type="binding site" evidence="11">
    <location>
        <position position="378"/>
    </location>
    <ligand>
        <name>Zn(2+)</name>
        <dbReference type="ChEBI" id="CHEBI:29105"/>
        <note>catalytic</note>
    </ligand>
</feature>
<dbReference type="Pfam" id="PF01433">
    <property type="entry name" value="Peptidase_M1"/>
    <property type="match status" value="1"/>
</dbReference>
<comment type="subcellular location">
    <subcellularLocation>
        <location evidence="1">Cell membrane</location>
        <topology evidence="1">Lipid-anchor</topology>
        <topology evidence="1">GPI-anchor</topology>
    </subcellularLocation>
</comment>
<keyword evidence="6" id="KW-0378">Hydrolase</keyword>
<evidence type="ECO:0000256" key="10">
    <source>
        <dbReference type="PIRSR" id="PIRSR634016-1"/>
    </source>
</evidence>
<evidence type="ECO:0000256" key="4">
    <source>
        <dbReference type="ARBA" id="ARBA00022670"/>
    </source>
</evidence>
<evidence type="ECO:0000256" key="12">
    <source>
        <dbReference type="PIRSR" id="PIRSR634016-4"/>
    </source>
</evidence>
<evidence type="ECO:0000256" key="2">
    <source>
        <dbReference type="ARBA" id="ARBA00010136"/>
    </source>
</evidence>
<dbReference type="InterPro" id="IPR042097">
    <property type="entry name" value="Aminopeptidase_N-like_N_sf"/>
</dbReference>
<feature type="site" description="Transition state stabilizer" evidence="12">
    <location>
        <position position="465"/>
    </location>
</feature>
<evidence type="ECO:0000256" key="5">
    <source>
        <dbReference type="ARBA" id="ARBA00022723"/>
    </source>
</evidence>
<keyword evidence="3" id="KW-0472">Membrane</keyword>
<proteinExistence type="inferred from homology"/>
<dbReference type="AlphaFoldDB" id="A0A6J1WM30"/>
<feature type="chain" id="PRO_5046371286" evidence="13">
    <location>
        <begin position="21"/>
        <end position="1008"/>
    </location>
</feature>
<feature type="domain" description="Aminopeptidase N-like N-terminal" evidence="16">
    <location>
        <begin position="71"/>
        <end position="264"/>
    </location>
</feature>
<dbReference type="Pfam" id="PF11838">
    <property type="entry name" value="ERAP1_C"/>
    <property type="match status" value="1"/>
</dbReference>
<dbReference type="GO" id="GO:0070006">
    <property type="term" value="F:metalloaminopeptidase activity"/>
    <property type="evidence" value="ECO:0007669"/>
    <property type="project" value="TreeGrafter"/>
</dbReference>
<evidence type="ECO:0000256" key="1">
    <source>
        <dbReference type="ARBA" id="ARBA00004609"/>
    </source>
</evidence>
<accession>A0A6J1WM30</accession>
<dbReference type="InParanoid" id="A0A6J1WM30"/>
<dbReference type="InterPro" id="IPR034016">
    <property type="entry name" value="M1_APN-typ"/>
</dbReference>
<protein>
    <submittedName>
        <fullName evidence="18">Membrane alanyl aminopeptidase-like</fullName>
    </submittedName>
</protein>
<dbReference type="GO" id="GO:0042277">
    <property type="term" value="F:peptide binding"/>
    <property type="evidence" value="ECO:0007669"/>
    <property type="project" value="TreeGrafter"/>
</dbReference>
<dbReference type="GO" id="GO:0005886">
    <property type="term" value="C:plasma membrane"/>
    <property type="evidence" value="ECO:0007669"/>
    <property type="project" value="UniProtKB-SubCell"/>
</dbReference>
<dbReference type="PANTHER" id="PTHR11533">
    <property type="entry name" value="PROTEASE M1 ZINC METALLOPROTEASE"/>
    <property type="match status" value="1"/>
</dbReference>
<dbReference type="InterPro" id="IPR001930">
    <property type="entry name" value="Peptidase_M1"/>
</dbReference>
<name>A0A6J1WM30_GALME</name>